<feature type="compositionally biased region" description="Polar residues" evidence="1">
    <location>
        <begin position="591"/>
        <end position="608"/>
    </location>
</feature>
<reference evidence="2 3" key="1">
    <citation type="journal article" date="2012" name="Science">
        <title>The Paleozoic origin of enzymatic lignin decomposition reconstructed from 31 fungal genomes.</title>
        <authorList>
            <person name="Floudas D."/>
            <person name="Binder M."/>
            <person name="Riley R."/>
            <person name="Barry K."/>
            <person name="Blanchette R.A."/>
            <person name="Henrissat B."/>
            <person name="Martinez A.T."/>
            <person name="Otillar R."/>
            <person name="Spatafora J.W."/>
            <person name="Yadav J.S."/>
            <person name="Aerts A."/>
            <person name="Benoit I."/>
            <person name="Boyd A."/>
            <person name="Carlson A."/>
            <person name="Copeland A."/>
            <person name="Coutinho P.M."/>
            <person name="de Vries R.P."/>
            <person name="Ferreira P."/>
            <person name="Findley K."/>
            <person name="Foster B."/>
            <person name="Gaskell J."/>
            <person name="Glotzer D."/>
            <person name="Gorecki P."/>
            <person name="Heitman J."/>
            <person name="Hesse C."/>
            <person name="Hori C."/>
            <person name="Igarashi K."/>
            <person name="Jurgens J.A."/>
            <person name="Kallen N."/>
            <person name="Kersten P."/>
            <person name="Kohler A."/>
            <person name="Kuees U."/>
            <person name="Kumar T.K.A."/>
            <person name="Kuo A."/>
            <person name="LaButti K."/>
            <person name="Larrondo L.F."/>
            <person name="Lindquist E."/>
            <person name="Ling A."/>
            <person name="Lombard V."/>
            <person name="Lucas S."/>
            <person name="Lundell T."/>
            <person name="Martin R."/>
            <person name="McLaughlin D.J."/>
            <person name="Morgenstern I."/>
            <person name="Morin E."/>
            <person name="Murat C."/>
            <person name="Nagy L.G."/>
            <person name="Nolan M."/>
            <person name="Ohm R.A."/>
            <person name="Patyshakuliyeva A."/>
            <person name="Rokas A."/>
            <person name="Ruiz-Duenas F.J."/>
            <person name="Sabat G."/>
            <person name="Salamov A."/>
            <person name="Samejima M."/>
            <person name="Schmutz J."/>
            <person name="Slot J.C."/>
            <person name="St John F."/>
            <person name="Stenlid J."/>
            <person name="Sun H."/>
            <person name="Sun S."/>
            <person name="Syed K."/>
            <person name="Tsang A."/>
            <person name="Wiebenga A."/>
            <person name="Young D."/>
            <person name="Pisabarro A."/>
            <person name="Eastwood D.C."/>
            <person name="Martin F."/>
            <person name="Cullen D."/>
            <person name="Grigoriev I.V."/>
            <person name="Hibbett D.S."/>
        </authorList>
    </citation>
    <scope>NUCLEOTIDE SEQUENCE [LARGE SCALE GENOMIC DNA]</scope>
    <source>
        <strain evidence="2 3">DJM-731 SS1</strain>
    </source>
</reference>
<feature type="region of interest" description="Disordered" evidence="1">
    <location>
        <begin position="579"/>
        <end position="608"/>
    </location>
</feature>
<dbReference type="AlphaFoldDB" id="M5FP32"/>
<dbReference type="GeneID" id="63682721"/>
<feature type="compositionally biased region" description="Basic and acidic residues" evidence="1">
    <location>
        <begin position="629"/>
        <end position="642"/>
    </location>
</feature>
<name>M5FP32_DACPD</name>
<dbReference type="EMBL" id="JH795880">
    <property type="protein sequence ID" value="EJT96763.1"/>
    <property type="molecule type" value="Genomic_DNA"/>
</dbReference>
<keyword evidence="3" id="KW-1185">Reference proteome</keyword>
<evidence type="ECO:0000313" key="2">
    <source>
        <dbReference type="EMBL" id="EJT96763.1"/>
    </source>
</evidence>
<evidence type="ECO:0000256" key="1">
    <source>
        <dbReference type="SAM" id="MobiDB-lite"/>
    </source>
</evidence>
<evidence type="ECO:0000313" key="3">
    <source>
        <dbReference type="Proteomes" id="UP000030653"/>
    </source>
</evidence>
<feature type="region of interest" description="Disordered" evidence="1">
    <location>
        <begin position="629"/>
        <end position="663"/>
    </location>
</feature>
<organism evidence="2 3">
    <name type="scientific">Dacryopinax primogenitus (strain DJM 731)</name>
    <name type="common">Brown rot fungus</name>
    <dbReference type="NCBI Taxonomy" id="1858805"/>
    <lineage>
        <taxon>Eukaryota</taxon>
        <taxon>Fungi</taxon>
        <taxon>Dikarya</taxon>
        <taxon>Basidiomycota</taxon>
        <taxon>Agaricomycotina</taxon>
        <taxon>Dacrymycetes</taxon>
        <taxon>Dacrymycetales</taxon>
        <taxon>Dacrymycetaceae</taxon>
        <taxon>Dacryopinax</taxon>
    </lineage>
</organism>
<dbReference type="RefSeq" id="XP_040623661.1">
    <property type="nucleotide sequence ID" value="XM_040767659.1"/>
</dbReference>
<protein>
    <submittedName>
        <fullName evidence="2">Uncharacterized protein</fullName>
    </submittedName>
</protein>
<dbReference type="HOGENOM" id="CLU_401150_0_0_1"/>
<sequence>MSSMSLRKRQWSSRSGCSRIMDYVGPLSERGRPLIMIDGCPPDGIICTTVKKKRYFLIQRVDYFSPLCEYKRLRHKDPHPVAFELMFSTETAPDAGVGAWVPKVEEDRENVAAQDMTGSNSPSLQPHPFYTRLEAMEKAVVRLDNTLTIERIAMDVEREKRENYIHTLQTKLEAYESLHKTYETTTARVKELESGLDHFKDDHAASVNGMLTSSWTHGQRIKEVASASQAGLLKLNEAVSAVLKDLDDKIKTQINEAVSNAIAKVMDKVAGIKVEISTETSALICHQASLVEEKNKKILSAATLPLTKQLSEIQNEVIKLNANAKMVTDTAWQLNLLRTDVEAIQTWMKELEEAIQASKKKTNLLTTQINGIDENVDGFIERASSNPVDQLQAFHQLSERMEELTTASQPTTTHDHPEVLTSPGYITVAPGQAVESATMDNSLWLASRDKIKESEMALDVERSANVDLHMDQEKLEQTVRKLEVTQNNTIERIAKIEQLLLTFGRALDQSDPTLSSSRAEYEVLKPRIDGLDEEMRLLTSERSEFHEILENLSAKYDTLSPLVAQHTIDPERLIGRTEALEQKEERPSTLLAATQQDPTSSRETPMTSSHDIDHAIMRSAEERCRKIADQVQQDRTRTRSKEIGLTGSSGDHARAKRKRTHMNELAESKRSRLVEELFFLASFPKP</sequence>
<accession>M5FP32</accession>
<gene>
    <name evidence="2" type="ORF">DACRYDRAFT_102713</name>
</gene>
<proteinExistence type="predicted"/>
<dbReference type="Proteomes" id="UP000030653">
    <property type="component" value="Unassembled WGS sequence"/>
</dbReference>